<dbReference type="Proteomes" id="UP001164653">
    <property type="component" value="Chromosome"/>
</dbReference>
<keyword evidence="3" id="KW-1185">Reference proteome</keyword>
<protein>
    <submittedName>
        <fullName evidence="2">Uncharacterized protein</fullName>
    </submittedName>
</protein>
<feature type="transmembrane region" description="Helical" evidence="1">
    <location>
        <begin position="7"/>
        <end position="29"/>
    </location>
</feature>
<keyword evidence="1" id="KW-0812">Transmembrane</keyword>
<proteinExistence type="predicted"/>
<dbReference type="RefSeq" id="WP_244822125.1">
    <property type="nucleotide sequence ID" value="NZ_CP112998.1"/>
</dbReference>
<feature type="transmembrane region" description="Helical" evidence="1">
    <location>
        <begin position="231"/>
        <end position="250"/>
    </location>
</feature>
<name>A0A9E8NBJ0_9BACT</name>
<dbReference type="KEGG" id="dpf:ON006_30290"/>
<dbReference type="AlphaFoldDB" id="A0A9E8NBJ0"/>
<organism evidence="2 3">
    <name type="scientific">Dyadobacter pollutisoli</name>
    <dbReference type="NCBI Taxonomy" id="2910158"/>
    <lineage>
        <taxon>Bacteria</taxon>
        <taxon>Pseudomonadati</taxon>
        <taxon>Bacteroidota</taxon>
        <taxon>Cytophagia</taxon>
        <taxon>Cytophagales</taxon>
        <taxon>Spirosomataceae</taxon>
        <taxon>Dyadobacter</taxon>
    </lineage>
</organism>
<evidence type="ECO:0000313" key="2">
    <source>
        <dbReference type="EMBL" id="WAC12007.1"/>
    </source>
</evidence>
<feature type="transmembrane region" description="Helical" evidence="1">
    <location>
        <begin position="378"/>
        <end position="398"/>
    </location>
</feature>
<feature type="transmembrane region" description="Helical" evidence="1">
    <location>
        <begin position="115"/>
        <end position="130"/>
    </location>
</feature>
<feature type="transmembrane region" description="Helical" evidence="1">
    <location>
        <begin position="166"/>
        <end position="195"/>
    </location>
</feature>
<keyword evidence="1" id="KW-1133">Transmembrane helix</keyword>
<feature type="transmembrane region" description="Helical" evidence="1">
    <location>
        <begin position="342"/>
        <end position="366"/>
    </location>
</feature>
<accession>A0A9E8NBJ0</accession>
<feature type="transmembrane region" description="Helical" evidence="1">
    <location>
        <begin position="201"/>
        <end position="219"/>
    </location>
</feature>
<sequence>MNRNSKLLIVAGMTVPVLLWVFVILYYSINLPWYDDFDPFPDFLHKWITDASLSDRLKLLFQPNNEHRMIVGKLVTLIYYWITGHLNFTFLHIAGACFTLGTLAIFWQSFKKSKLSWWYFLPVPFLLFQLQYHLVFLWAICSLQHQPVVFFVCLSMFLLSKNRFGWAVLAAVCATYAMSNGIFVWPAGVVVLLLSFRYKHLAVWCVAGALAVGFYFYGLSAQGNESSLAFFAKYPHLSVLGFFAFLGGLFDFFPEKTIVVRSALPVMMGFLVMIWIVIWLLRQLTPWLTQTLGWPRNASGISGSSFETDIETKAFQKFLLGILTFLLVNALIIGLLRPRFGFFVMIVSNYKMYPALFLTIAYLTFIASTNRQSLQKRAFQLTCVTGIVIWCISIYSYLPVISERHKYLMVNGYNQEHNGFGLGHVPYSKSAGYVDDLMKDMVRLGVYKYPAEVSALVAKTASVQGNAPFQQEITITDREKAFYIDDSVSPMSFNRASGQYAFVRNNKQLYFFKMEPHKYSGRNVLRQYDKGSDVEIPFTSLLPGTYDLGIIRVRNGQTTGGILRKITIP</sequence>
<reference evidence="2" key="1">
    <citation type="submission" date="2022-11" db="EMBL/GenBank/DDBJ databases">
        <title>Dyadobacter pollutisoli sp. nov., isolated from plastic dumped soil.</title>
        <authorList>
            <person name="Kim J.M."/>
            <person name="Kim K.R."/>
            <person name="Lee J.K."/>
            <person name="Hao L."/>
            <person name="Jeon C.O."/>
        </authorList>
    </citation>
    <scope>NUCLEOTIDE SEQUENCE</scope>
    <source>
        <strain evidence="2">U1</strain>
    </source>
</reference>
<keyword evidence="1" id="KW-0472">Membrane</keyword>
<feature type="transmembrane region" description="Helical" evidence="1">
    <location>
        <begin position="262"/>
        <end position="281"/>
    </location>
</feature>
<evidence type="ECO:0000313" key="3">
    <source>
        <dbReference type="Proteomes" id="UP001164653"/>
    </source>
</evidence>
<evidence type="ECO:0000256" key="1">
    <source>
        <dbReference type="SAM" id="Phobius"/>
    </source>
</evidence>
<feature type="transmembrane region" description="Helical" evidence="1">
    <location>
        <begin position="78"/>
        <end position="103"/>
    </location>
</feature>
<dbReference type="EMBL" id="CP112998">
    <property type="protein sequence ID" value="WAC12007.1"/>
    <property type="molecule type" value="Genomic_DNA"/>
</dbReference>
<feature type="transmembrane region" description="Helical" evidence="1">
    <location>
        <begin position="318"/>
        <end position="336"/>
    </location>
</feature>
<gene>
    <name evidence="2" type="ORF">ON006_30290</name>
</gene>